<reference evidence="1" key="1">
    <citation type="submission" date="2020-03" db="EMBL/GenBank/DDBJ databases">
        <authorList>
            <person name="Chebbi M.A."/>
            <person name="Drezen J.M."/>
        </authorList>
    </citation>
    <scope>NUCLEOTIDE SEQUENCE</scope>
    <source>
        <tissue evidence="1">Whole body</tissue>
    </source>
</reference>
<protein>
    <submittedName>
        <fullName evidence="1">Uncharacterized protein</fullName>
    </submittedName>
</protein>
<dbReference type="Proteomes" id="UP000729913">
    <property type="component" value="Unassembled WGS sequence"/>
</dbReference>
<dbReference type="EMBL" id="JAAOIC020000019">
    <property type="protein sequence ID" value="KAG8041197.1"/>
    <property type="molecule type" value="Genomic_DNA"/>
</dbReference>
<sequence length="150" mass="17689">MLGKNNLLAVSMSSDRTLKFWNVSQRKLIVTPHYNATNIHVGINHRLFIEFFRGITECKYISNRVVFKAHCAVFRDDNSPRNNFLTMYSEKMKLIVMTTYDIILRVITLEIPGPLDIYMYTQMVKPLQGRDSWESSGHIIFFFCLRIIRY</sequence>
<dbReference type="OrthoDB" id="2095648at2759"/>
<accession>A0A8J5R6T8</accession>
<evidence type="ECO:0000313" key="1">
    <source>
        <dbReference type="EMBL" id="KAG8041197.1"/>
    </source>
</evidence>
<dbReference type="AlphaFoldDB" id="A0A8J5R6T8"/>
<evidence type="ECO:0000313" key="2">
    <source>
        <dbReference type="Proteomes" id="UP000729913"/>
    </source>
</evidence>
<reference evidence="1" key="2">
    <citation type="submission" date="2021-04" db="EMBL/GenBank/DDBJ databases">
        <title>Genome-wide patterns of bracovirus chromosomal integration into multiple host tissues during parasitism.</title>
        <authorList>
            <person name="Chebbi M.A.C."/>
        </authorList>
    </citation>
    <scope>NUCLEOTIDE SEQUENCE</scope>
    <source>
        <tissue evidence="1">Whole body</tissue>
    </source>
</reference>
<name>A0A8J5R6T8_9HYME</name>
<proteinExistence type="predicted"/>
<keyword evidence="2" id="KW-1185">Reference proteome</keyword>
<gene>
    <name evidence="1" type="ORF">G9C98_002185</name>
</gene>
<organism evidence="1 2">
    <name type="scientific">Cotesia typhae</name>
    <dbReference type="NCBI Taxonomy" id="2053667"/>
    <lineage>
        <taxon>Eukaryota</taxon>
        <taxon>Metazoa</taxon>
        <taxon>Ecdysozoa</taxon>
        <taxon>Arthropoda</taxon>
        <taxon>Hexapoda</taxon>
        <taxon>Insecta</taxon>
        <taxon>Pterygota</taxon>
        <taxon>Neoptera</taxon>
        <taxon>Endopterygota</taxon>
        <taxon>Hymenoptera</taxon>
        <taxon>Apocrita</taxon>
        <taxon>Ichneumonoidea</taxon>
        <taxon>Braconidae</taxon>
        <taxon>Microgastrinae</taxon>
        <taxon>Cotesia</taxon>
    </lineage>
</organism>
<comment type="caution">
    <text evidence="1">The sequence shown here is derived from an EMBL/GenBank/DDBJ whole genome shotgun (WGS) entry which is preliminary data.</text>
</comment>